<reference evidence="3 4" key="1">
    <citation type="journal article" date="2013" name="PLoS ONE">
        <title>Identification and characterization of three novel lipases belonging to families II and V from Anaerovibrio lipolyticus 5ST.</title>
        <authorList>
            <person name="Prive F."/>
            <person name="Kaderbhai N.N."/>
            <person name="Girdwood S."/>
            <person name="Worgan H.J."/>
            <person name="Pinloche E."/>
            <person name="Scollan N.D."/>
            <person name="Huws S.A."/>
            <person name="Newbold C.J."/>
        </authorList>
    </citation>
    <scope>NUCLEOTIDE SEQUENCE [LARGE SCALE GENOMIC DNA]</scope>
    <source>
        <strain evidence="3 4">5S</strain>
    </source>
</reference>
<dbReference type="CDD" id="cd00077">
    <property type="entry name" value="HDc"/>
    <property type="match status" value="1"/>
</dbReference>
<accession>A0A0B2JUM5</accession>
<evidence type="ECO:0000259" key="2">
    <source>
        <dbReference type="PROSITE" id="PS51832"/>
    </source>
</evidence>
<name>A0A0B2JUM5_9FIRM</name>
<evidence type="ECO:0000313" key="4">
    <source>
        <dbReference type="Proteomes" id="UP000030993"/>
    </source>
</evidence>
<dbReference type="Gene3D" id="1.10.3210.10">
    <property type="entry name" value="Hypothetical protein af1432"/>
    <property type="match status" value="1"/>
</dbReference>
<dbReference type="InterPro" id="IPR052020">
    <property type="entry name" value="Cyclic_di-GMP/3'3'-cGAMP_PDE"/>
</dbReference>
<protein>
    <recommendedName>
        <fullName evidence="2">HD-GYP domain-containing protein</fullName>
    </recommendedName>
</protein>
<dbReference type="EMBL" id="JSCE01000144">
    <property type="protein sequence ID" value="KHM52050.1"/>
    <property type="molecule type" value="Genomic_DNA"/>
</dbReference>
<keyword evidence="4" id="KW-1185">Reference proteome</keyword>
<dbReference type="Proteomes" id="UP000030993">
    <property type="component" value="Unassembled WGS sequence"/>
</dbReference>
<evidence type="ECO:0000313" key="3">
    <source>
        <dbReference type="EMBL" id="KHM52050.1"/>
    </source>
</evidence>
<organism evidence="3 4">
    <name type="scientific">Anaerovibrio lipolyticus</name>
    <dbReference type="NCBI Taxonomy" id="82374"/>
    <lineage>
        <taxon>Bacteria</taxon>
        <taxon>Bacillati</taxon>
        <taxon>Bacillota</taxon>
        <taxon>Negativicutes</taxon>
        <taxon>Selenomonadales</taxon>
        <taxon>Selenomonadaceae</taxon>
        <taxon>Anaerovibrio</taxon>
    </lineage>
</organism>
<dbReference type="InterPro" id="IPR037522">
    <property type="entry name" value="HD_GYP_dom"/>
</dbReference>
<dbReference type="PANTHER" id="PTHR45228:SF4">
    <property type="entry name" value="LIPOPROTEIN"/>
    <property type="match status" value="1"/>
</dbReference>
<dbReference type="PANTHER" id="PTHR45228">
    <property type="entry name" value="CYCLIC DI-GMP PHOSPHODIESTERASE TM_0186-RELATED"/>
    <property type="match status" value="1"/>
</dbReference>
<gene>
    <name evidence="3" type="ORF">NZ47_07060</name>
</gene>
<dbReference type="RefSeq" id="WP_039208348.1">
    <property type="nucleotide sequence ID" value="NZ_JSCE01000144.1"/>
</dbReference>
<dbReference type="SUPFAM" id="SSF109604">
    <property type="entry name" value="HD-domain/PDEase-like"/>
    <property type="match status" value="1"/>
</dbReference>
<dbReference type="Pfam" id="PF13487">
    <property type="entry name" value="HD_5"/>
    <property type="match status" value="1"/>
</dbReference>
<comment type="caution">
    <text evidence="3">The sequence shown here is derived from an EMBL/GenBank/DDBJ whole genome shotgun (WGS) entry which is preliminary data.</text>
</comment>
<feature type="region of interest" description="Disordered" evidence="1">
    <location>
        <begin position="1"/>
        <end position="27"/>
    </location>
</feature>
<sequence length="98" mass="11211">SVQEMEELQVGARSHHERYDGTGYPDGLAGQAIPEKARIIAVADVYDAMTSKRSYRDILPQEVVREELVKAKGTQLDPKFTDIMLQMIDEDVEYRMHE</sequence>
<evidence type="ECO:0000256" key="1">
    <source>
        <dbReference type="SAM" id="MobiDB-lite"/>
    </source>
</evidence>
<proteinExistence type="predicted"/>
<feature type="domain" description="HD-GYP" evidence="2">
    <location>
        <begin position="1"/>
        <end position="98"/>
    </location>
</feature>
<dbReference type="InterPro" id="IPR003607">
    <property type="entry name" value="HD/PDEase_dom"/>
</dbReference>
<feature type="non-terminal residue" evidence="3">
    <location>
        <position position="1"/>
    </location>
</feature>
<dbReference type="STRING" id="82374.NZ47_07060"/>
<dbReference type="AlphaFoldDB" id="A0A0B2JUM5"/>
<dbReference type="PROSITE" id="PS51832">
    <property type="entry name" value="HD_GYP"/>
    <property type="match status" value="1"/>
</dbReference>